<keyword evidence="2 6" id="KW-0049">Antioxidant</keyword>
<keyword evidence="1 6" id="KW-0575">Peroxidase</keyword>
<comment type="similarity">
    <text evidence="6">Belongs to the peroxiredoxin family. Prx5 subfamily.</text>
</comment>
<dbReference type="PANTHER" id="PTHR10430">
    <property type="entry name" value="PEROXIREDOXIN"/>
    <property type="match status" value="1"/>
</dbReference>
<evidence type="ECO:0000256" key="6">
    <source>
        <dbReference type="RuleBase" id="RU366011"/>
    </source>
</evidence>
<dbReference type="Proteomes" id="UP000001364">
    <property type="component" value="Chromosome"/>
</dbReference>
<dbReference type="AlphaFoldDB" id="A0A0H3CD91"/>
<evidence type="ECO:0000256" key="5">
    <source>
        <dbReference type="PIRSR" id="PIRSR637944-1"/>
    </source>
</evidence>
<feature type="domain" description="Thioredoxin" evidence="7">
    <location>
        <begin position="3"/>
        <end position="160"/>
    </location>
</feature>
<evidence type="ECO:0000256" key="3">
    <source>
        <dbReference type="ARBA" id="ARBA00023002"/>
    </source>
</evidence>
<dbReference type="Gene3D" id="3.40.30.10">
    <property type="entry name" value="Glutaredoxin"/>
    <property type="match status" value="1"/>
</dbReference>
<dbReference type="HOGENOM" id="CLU_072440_1_2_5"/>
<dbReference type="RefSeq" id="WP_010921223.1">
    <property type="nucleotide sequence ID" value="NC_011916.1"/>
</dbReference>
<dbReference type="Pfam" id="PF08534">
    <property type="entry name" value="Redoxin"/>
    <property type="match status" value="1"/>
</dbReference>
<dbReference type="SMR" id="A0A0H3CD91"/>
<dbReference type="KEGG" id="ccs:CCNA_03505"/>
<dbReference type="GO" id="GO:0045454">
    <property type="term" value="P:cell redox homeostasis"/>
    <property type="evidence" value="ECO:0007669"/>
    <property type="project" value="TreeGrafter"/>
</dbReference>
<dbReference type="PhylomeDB" id="A0A0H3CD91"/>
<keyword evidence="9" id="KW-1185">Reference proteome</keyword>
<evidence type="ECO:0000313" key="8">
    <source>
        <dbReference type="EMBL" id="ACL96970.1"/>
    </source>
</evidence>
<evidence type="ECO:0000256" key="1">
    <source>
        <dbReference type="ARBA" id="ARBA00022559"/>
    </source>
</evidence>
<dbReference type="InterPro" id="IPR013740">
    <property type="entry name" value="Redoxin"/>
</dbReference>
<dbReference type="PATRIC" id="fig|565050.3.peg.3419"/>
<organism evidence="8 9">
    <name type="scientific">Caulobacter vibrioides (strain NA1000 / CB15N)</name>
    <name type="common">Caulobacter crescentus</name>
    <dbReference type="NCBI Taxonomy" id="565050"/>
    <lineage>
        <taxon>Bacteria</taxon>
        <taxon>Pseudomonadati</taxon>
        <taxon>Pseudomonadota</taxon>
        <taxon>Alphaproteobacteria</taxon>
        <taxon>Caulobacterales</taxon>
        <taxon>Caulobacteraceae</taxon>
        <taxon>Caulobacter</taxon>
    </lineage>
</organism>
<gene>
    <name evidence="8" type="ordered locus">CCNA_03505</name>
</gene>
<comment type="function">
    <text evidence="6">Thiol-specific peroxidase that catalyzes the reduction of hydrogen peroxide and organic hydroperoxides to water and alcohols, respectively. Plays a role in cell protection against oxidative stress by detoxifying peroxides.</text>
</comment>
<dbReference type="GO" id="GO:0005737">
    <property type="term" value="C:cytoplasm"/>
    <property type="evidence" value="ECO:0007669"/>
    <property type="project" value="TreeGrafter"/>
</dbReference>
<dbReference type="CDD" id="cd03013">
    <property type="entry name" value="PRX5_like"/>
    <property type="match status" value="1"/>
</dbReference>
<proteinExistence type="inferred from homology"/>
<dbReference type="OrthoDB" id="9800621at2"/>
<evidence type="ECO:0000256" key="2">
    <source>
        <dbReference type="ARBA" id="ARBA00022862"/>
    </source>
</evidence>
<dbReference type="InterPro" id="IPR013766">
    <property type="entry name" value="Thioredoxin_domain"/>
</dbReference>
<feature type="active site" description="Cysteine sulfenic acid (-SOH) intermediate" evidence="5">
    <location>
        <position position="49"/>
    </location>
</feature>
<keyword evidence="3 6" id="KW-0560">Oxidoreductase</keyword>
<dbReference type="GO" id="GO:0042744">
    <property type="term" value="P:hydrogen peroxide catabolic process"/>
    <property type="evidence" value="ECO:0007669"/>
    <property type="project" value="TreeGrafter"/>
</dbReference>
<dbReference type="GO" id="GO:0034599">
    <property type="term" value="P:cellular response to oxidative stress"/>
    <property type="evidence" value="ECO:0007669"/>
    <property type="project" value="InterPro"/>
</dbReference>
<dbReference type="EC" id="1.11.1.27" evidence="6"/>
<dbReference type="GeneID" id="7332502"/>
<dbReference type="RefSeq" id="YP_002518878.1">
    <property type="nucleotide sequence ID" value="NC_011916.1"/>
</dbReference>
<name>A0A0H3CD91_CAUVN</name>
<evidence type="ECO:0000313" key="9">
    <source>
        <dbReference type="Proteomes" id="UP000001364"/>
    </source>
</evidence>
<protein>
    <recommendedName>
        <fullName evidence="6">Glutathione-dependent peroxiredoxin</fullName>
        <ecNumber evidence="6">1.11.1.27</ecNumber>
    </recommendedName>
</protein>
<sequence>MAIKVGDTLPAATFMTSTAEGPAPISTDDIFKGKTVALFAVPGAFTPTCSAKHLPGFKEKADELKAKGVDSIVCVSVNDVFVMKAWGKDQGIDGEVLLIADGNGDFTKAIGLDFDGSKFGMGARSQRYSLVAKDGVVTQLHVEDAGQFKVSSAEYLLEQL</sequence>
<reference evidence="8 9" key="1">
    <citation type="journal article" date="2010" name="J. Bacteriol.">
        <title>The genetic basis of laboratory adaptation in Caulobacter crescentus.</title>
        <authorList>
            <person name="Marks M.E."/>
            <person name="Castro-Rojas C.M."/>
            <person name="Teiling C."/>
            <person name="Du L."/>
            <person name="Kapatral V."/>
            <person name="Walunas T.L."/>
            <person name="Crosson S."/>
        </authorList>
    </citation>
    <scope>NUCLEOTIDE SEQUENCE [LARGE SCALE GENOMIC DNA]</scope>
    <source>
        <strain evidence="9">NA1000 / CB15N</strain>
    </source>
</reference>
<dbReference type="GO" id="GO:0008379">
    <property type="term" value="F:thioredoxin peroxidase activity"/>
    <property type="evidence" value="ECO:0007669"/>
    <property type="project" value="InterPro"/>
</dbReference>
<dbReference type="FunFam" id="3.40.30.10:FF:000020">
    <property type="entry name" value="Peroxiredoxin"/>
    <property type="match status" value="1"/>
</dbReference>
<dbReference type="PANTHER" id="PTHR10430:SF16">
    <property type="entry name" value="PEROXIREDOXIN-5, MITOCHONDRIAL"/>
    <property type="match status" value="1"/>
</dbReference>
<dbReference type="InterPro" id="IPR037944">
    <property type="entry name" value="PRX5-like"/>
</dbReference>
<keyword evidence="4 6" id="KW-0676">Redox-active center</keyword>
<comment type="catalytic activity">
    <reaction evidence="6">
        <text>a hydroperoxide + 2 glutathione = an alcohol + glutathione disulfide + H2O</text>
        <dbReference type="Rhea" id="RHEA:62632"/>
        <dbReference type="ChEBI" id="CHEBI:15377"/>
        <dbReference type="ChEBI" id="CHEBI:30879"/>
        <dbReference type="ChEBI" id="CHEBI:35924"/>
        <dbReference type="ChEBI" id="CHEBI:57925"/>
        <dbReference type="ChEBI" id="CHEBI:58297"/>
        <dbReference type="EC" id="1.11.1.27"/>
    </reaction>
</comment>
<dbReference type="EMBL" id="CP001340">
    <property type="protein sequence ID" value="ACL96970.1"/>
    <property type="molecule type" value="Genomic_DNA"/>
</dbReference>
<accession>A0A0H3CD91</accession>
<evidence type="ECO:0000259" key="7">
    <source>
        <dbReference type="PROSITE" id="PS51352"/>
    </source>
</evidence>
<dbReference type="PROSITE" id="PS51352">
    <property type="entry name" value="THIOREDOXIN_2"/>
    <property type="match status" value="1"/>
</dbReference>
<dbReference type="InterPro" id="IPR036249">
    <property type="entry name" value="Thioredoxin-like_sf"/>
</dbReference>
<dbReference type="SUPFAM" id="SSF52833">
    <property type="entry name" value="Thioredoxin-like"/>
    <property type="match status" value="1"/>
</dbReference>
<evidence type="ECO:0000256" key="4">
    <source>
        <dbReference type="ARBA" id="ARBA00023284"/>
    </source>
</evidence>